<dbReference type="InterPro" id="IPR003495">
    <property type="entry name" value="CobW/HypB/UreG_nucleotide-bd"/>
</dbReference>
<evidence type="ECO:0000313" key="4">
    <source>
        <dbReference type="Proteomes" id="UP000018466"/>
    </source>
</evidence>
<gene>
    <name evidence="3" type="ORF">HMPREF9623_00183</name>
</gene>
<evidence type="ECO:0000313" key="3">
    <source>
        <dbReference type="EMBL" id="EHO17999.1"/>
    </source>
</evidence>
<proteinExistence type="predicted"/>
<dbReference type="RefSeq" id="WP_009532018.1">
    <property type="nucleotide sequence ID" value="NZ_CALJAI010000060.1"/>
</dbReference>
<dbReference type="AlphaFoldDB" id="A0A930D909"/>
<sequence length="320" mass="36619">MAEQFEREEEKTPVFVINGFLEAGKTQFLRFTMEQSYFQTEGKTLLLVCEEGEEEYPEALLKKYNTAAIYFESQEECTKEALRALGEEFHPERVLIEWNGLWRQDSLELPDEWFLNQQISIFDTSTLDLYLKNMRAFLGPMLNDTELIICNRADDISEEKLGNYHLSLKAMAPDAEIVFEGKDGEIRGDFSIELPYDLKADHLELSPDMFAIFYVDAMDRPEKYDGKEVSFTAELMRPKGAPADVVIPGRRVMTCCEADIRFCGLLCHYAGAQNFKTGDWVKVRAKIRKENAREYGAEGPVLYAEELTRTGPIAEVATFG</sequence>
<protein>
    <recommendedName>
        <fullName evidence="5">CobW/HypB/UreG nucleotide-binding domain-containing protein</fullName>
    </recommendedName>
</protein>
<dbReference type="InterPro" id="IPR048447">
    <property type="entry name" value="DUF1980_C"/>
</dbReference>
<dbReference type="Pfam" id="PF21537">
    <property type="entry name" value="DUF1980_C"/>
    <property type="match status" value="1"/>
</dbReference>
<dbReference type="OrthoDB" id="9770408at2"/>
<feature type="domain" description="DUF1980" evidence="2">
    <location>
        <begin position="198"/>
        <end position="309"/>
    </location>
</feature>
<reference evidence="3 4" key="1">
    <citation type="submission" date="2011-10" db="EMBL/GenBank/DDBJ databases">
        <title>The Genome Sequence of Lachnospiraceae bacterium ACC2.</title>
        <authorList>
            <consortium name="The Broad Institute Genome Sequencing Platform"/>
            <person name="Earl A."/>
            <person name="Ward D."/>
            <person name="Feldgarden M."/>
            <person name="Gevers D."/>
            <person name="Sizova M."/>
            <person name="Hazen A."/>
            <person name="Epstein S."/>
            <person name="Young S.K."/>
            <person name="Zeng Q."/>
            <person name="Gargeya S."/>
            <person name="Fitzgerald M."/>
            <person name="Haas B."/>
            <person name="Abouelleil A."/>
            <person name="Alvarado L."/>
            <person name="Arachchi H.M."/>
            <person name="Berlin A."/>
            <person name="Brown A."/>
            <person name="Chapman S.B."/>
            <person name="Chen Z."/>
            <person name="Dunbar C."/>
            <person name="Freedman E."/>
            <person name="Gearin G."/>
            <person name="Goldberg J."/>
            <person name="Griggs A."/>
            <person name="Gujja S."/>
            <person name="Heiman D."/>
            <person name="Howarth C."/>
            <person name="Larson L."/>
            <person name="Lui A."/>
            <person name="MacDonald P.J.P."/>
            <person name="Montmayeur A."/>
            <person name="Murphy C."/>
            <person name="Neiman D."/>
            <person name="Pearson M."/>
            <person name="Priest M."/>
            <person name="Roberts A."/>
            <person name="Saif S."/>
            <person name="Shea T."/>
            <person name="Shenoy N."/>
            <person name="Sisk P."/>
            <person name="Stolte C."/>
            <person name="Sykes S."/>
            <person name="Wortman J."/>
            <person name="Nusbaum C."/>
            <person name="Birren B."/>
        </authorList>
    </citation>
    <scope>NUCLEOTIDE SEQUENCE [LARGE SCALE GENOMIC DNA]</scope>
    <source>
        <strain evidence="3 4">ACC2</strain>
    </source>
</reference>
<comment type="caution">
    <text evidence="3">The sequence shown here is derived from an EMBL/GenBank/DDBJ whole genome shotgun (WGS) entry which is preliminary data.</text>
</comment>
<dbReference type="Gene3D" id="3.40.50.300">
    <property type="entry name" value="P-loop containing nucleotide triphosphate hydrolases"/>
    <property type="match status" value="1"/>
</dbReference>
<dbReference type="Pfam" id="PF02492">
    <property type="entry name" value="cobW"/>
    <property type="match status" value="1"/>
</dbReference>
<organism evidence="3 4">
    <name type="scientific">Stomatobaculum longum</name>
    <dbReference type="NCBI Taxonomy" id="796942"/>
    <lineage>
        <taxon>Bacteria</taxon>
        <taxon>Bacillati</taxon>
        <taxon>Bacillota</taxon>
        <taxon>Clostridia</taxon>
        <taxon>Lachnospirales</taxon>
        <taxon>Lachnospiraceae</taxon>
        <taxon>Stomatobaculum</taxon>
    </lineage>
</organism>
<keyword evidence="4" id="KW-1185">Reference proteome</keyword>
<dbReference type="Proteomes" id="UP000018466">
    <property type="component" value="Unassembled WGS sequence"/>
</dbReference>
<evidence type="ECO:0008006" key="5">
    <source>
        <dbReference type="Google" id="ProtNLM"/>
    </source>
</evidence>
<name>A0A930D909_9FIRM</name>
<dbReference type="GeneID" id="86939980"/>
<dbReference type="InterPro" id="IPR027417">
    <property type="entry name" value="P-loop_NTPase"/>
</dbReference>
<feature type="domain" description="CobW/HypB/UreG nucleotide-binding" evidence="1">
    <location>
        <begin position="13"/>
        <end position="178"/>
    </location>
</feature>
<evidence type="ECO:0000259" key="2">
    <source>
        <dbReference type="Pfam" id="PF21537"/>
    </source>
</evidence>
<evidence type="ECO:0000259" key="1">
    <source>
        <dbReference type="Pfam" id="PF02492"/>
    </source>
</evidence>
<dbReference type="EMBL" id="AGEL01000003">
    <property type="protein sequence ID" value="EHO17999.1"/>
    <property type="molecule type" value="Genomic_DNA"/>
</dbReference>
<accession>A0A930D909</accession>